<feature type="transmembrane region" description="Helical" evidence="1">
    <location>
        <begin position="20"/>
        <end position="36"/>
    </location>
</feature>
<reference evidence="2 5" key="3">
    <citation type="submission" date="2016-04" db="EMBL/GenBank/DDBJ databases">
        <title>Complete genome sequence of Thermococcus chitonophagus type strain GC74.</title>
        <authorList>
            <person name="Oger P.M."/>
        </authorList>
    </citation>
    <scope>NUCLEOTIDE SEQUENCE [LARGE SCALE GENOMIC DNA]</scope>
    <source>
        <strain evidence="2 5">GC74</strain>
    </source>
</reference>
<feature type="transmembrane region" description="Helical" evidence="1">
    <location>
        <begin position="146"/>
        <end position="166"/>
    </location>
</feature>
<keyword evidence="5" id="KW-1185">Reference proteome</keyword>
<protein>
    <submittedName>
        <fullName evidence="3">Uncharacterized protein</fullName>
    </submittedName>
</protein>
<dbReference type="Proteomes" id="UP000093069">
    <property type="component" value="Chromosome I"/>
</dbReference>
<keyword evidence="1" id="KW-0812">Transmembrane</keyword>
<dbReference type="OrthoDB" id="85991at2157"/>
<reference evidence="4" key="2">
    <citation type="submission" date="2016-01" db="EMBL/GenBank/DDBJ databases">
        <authorList>
            <person name="Vorgias C.E."/>
        </authorList>
    </citation>
    <scope>NUCLEOTIDE SEQUENCE [LARGE SCALE GENOMIC DNA]</scope>
</reference>
<evidence type="ECO:0000313" key="3">
    <source>
        <dbReference type="EMBL" id="CUX76865.1"/>
    </source>
</evidence>
<keyword evidence="1" id="KW-1133">Transmembrane helix</keyword>
<evidence type="ECO:0000313" key="5">
    <source>
        <dbReference type="Proteomes" id="UP000250189"/>
    </source>
</evidence>
<dbReference type="Proteomes" id="UP000250189">
    <property type="component" value="Chromosome"/>
</dbReference>
<reference evidence="3" key="1">
    <citation type="submission" date="2016-01" db="EMBL/GenBank/DDBJ databases">
        <authorList>
            <person name="Oliw E.H."/>
        </authorList>
    </citation>
    <scope>NUCLEOTIDE SEQUENCE</scope>
    <source>
        <strain evidence="3">1</strain>
    </source>
</reference>
<evidence type="ECO:0000256" key="1">
    <source>
        <dbReference type="SAM" id="Phobius"/>
    </source>
</evidence>
<dbReference type="KEGG" id="tch:CHITON_0086"/>
<proteinExistence type="predicted"/>
<sequence>MLKALAEILKYHGKVLIFNPKYLISAVGFLIVALYSKKEYRIALEPSPLLLFLLSLILIMVTITVNVIKSGAIFMVHPMTFSTDILKIVATIISQMPFLVSLLLLIKIPVVALICIISLLVIEISSIAKIFLVLVGLAVVVTENSFGFLISYLTVLLIVFAGKFFYEKLVDVYFIARTYITTLGIVHRGIIILFAITLFLIVRYLNSVGCLVEHSPTSFVVQCSPRFYESGMYLRYSQLIGWAGTVGRIFASLVWMLFMVPDTYLDSHLRVLHSLNPERLVKRLFKDLIQYLLALITVVGFYVISGTLDLWNFAYLVVSLAFFKVLLSLLLPSIEGNLEFLWYFGSLYLLQMIPLDLNAFRNTRMAFVLLIASPFAYRLHIMVFRRCSRW</sequence>
<dbReference type="AlphaFoldDB" id="A0A160VPZ4"/>
<evidence type="ECO:0000313" key="2">
    <source>
        <dbReference type="EMBL" id="ASJ15656.1"/>
    </source>
</evidence>
<dbReference type="EMBL" id="LN999010">
    <property type="protein sequence ID" value="CUX76865.1"/>
    <property type="molecule type" value="Genomic_DNA"/>
</dbReference>
<feature type="transmembrane region" description="Helical" evidence="1">
    <location>
        <begin position="113"/>
        <end position="140"/>
    </location>
</feature>
<organism evidence="3 4">
    <name type="scientific">Thermococcus chitonophagus</name>
    <dbReference type="NCBI Taxonomy" id="54262"/>
    <lineage>
        <taxon>Archaea</taxon>
        <taxon>Methanobacteriati</taxon>
        <taxon>Methanobacteriota</taxon>
        <taxon>Thermococci</taxon>
        <taxon>Thermococcales</taxon>
        <taxon>Thermococcaceae</taxon>
        <taxon>Thermococcus</taxon>
    </lineage>
</organism>
<feature type="transmembrane region" description="Helical" evidence="1">
    <location>
        <begin position="48"/>
        <end position="68"/>
    </location>
</feature>
<dbReference type="GeneID" id="33320999"/>
<dbReference type="RefSeq" id="WP_068575707.1">
    <property type="nucleotide sequence ID" value="NZ_CP015193.1"/>
</dbReference>
<gene>
    <name evidence="2" type="ORF">A3L04_00475</name>
    <name evidence="3" type="ORF">CHITON_0086</name>
</gene>
<accession>A0A160VPZ4</accession>
<name>A0A160VPZ4_9EURY</name>
<evidence type="ECO:0000313" key="4">
    <source>
        <dbReference type="Proteomes" id="UP000093069"/>
    </source>
</evidence>
<dbReference type="STRING" id="54262.CHITON_0086"/>
<feature type="transmembrane region" description="Helical" evidence="1">
    <location>
        <begin position="288"/>
        <end position="304"/>
    </location>
</feature>
<feature type="transmembrane region" description="Helical" evidence="1">
    <location>
        <begin position="310"/>
        <end position="331"/>
    </location>
</feature>
<keyword evidence="1" id="KW-0472">Membrane</keyword>
<feature type="transmembrane region" description="Helical" evidence="1">
    <location>
        <begin position="340"/>
        <end position="360"/>
    </location>
</feature>
<dbReference type="EMBL" id="CP015193">
    <property type="protein sequence ID" value="ASJ15656.1"/>
    <property type="molecule type" value="Genomic_DNA"/>
</dbReference>
<feature type="transmembrane region" description="Helical" evidence="1">
    <location>
        <begin position="88"/>
        <end position="106"/>
    </location>
</feature>
<feature type="transmembrane region" description="Helical" evidence="1">
    <location>
        <begin position="178"/>
        <end position="202"/>
    </location>
</feature>
<feature type="transmembrane region" description="Helical" evidence="1">
    <location>
        <begin position="239"/>
        <end position="260"/>
    </location>
</feature>
<feature type="transmembrane region" description="Helical" evidence="1">
    <location>
        <begin position="366"/>
        <end position="384"/>
    </location>
</feature>